<proteinExistence type="predicted"/>
<keyword evidence="1" id="KW-0732">Signal</keyword>
<dbReference type="Proteomes" id="UP000053660">
    <property type="component" value="Unassembled WGS sequence"/>
</dbReference>
<evidence type="ECO:0000313" key="3">
    <source>
        <dbReference type="Proteomes" id="UP000053660"/>
    </source>
</evidence>
<dbReference type="AlphaFoldDB" id="A0A0B1SLP3"/>
<feature type="non-terminal residue" evidence="2">
    <location>
        <position position="1"/>
    </location>
</feature>
<feature type="signal peptide" evidence="1">
    <location>
        <begin position="1"/>
        <end position="17"/>
    </location>
</feature>
<reference evidence="2 3" key="1">
    <citation type="submission" date="2014-03" db="EMBL/GenBank/DDBJ databases">
        <title>Draft genome of the hookworm Oesophagostomum dentatum.</title>
        <authorList>
            <person name="Mitreva M."/>
        </authorList>
    </citation>
    <scope>NUCLEOTIDE SEQUENCE [LARGE SCALE GENOMIC DNA]</scope>
    <source>
        <strain evidence="2 3">OD-Hann</strain>
    </source>
</reference>
<accession>A0A0B1SLP3</accession>
<sequence>TLPRILLISVLITPIFSSPLLKEFSECSCCFKENTVNSTSIDESSAAVSVDVPCHCCPTIQKAANVTSAKEYLNERQPVQHQICPDGWKRHGEFCYYIEMEKLDFDTAKLRCREKNSTIFQANNLDEWTEVIKMTPYSWTWTGIVQEDSEKTSEGIVDVTKMQKLACETVFSAGKWLVEEFQMCGL</sequence>
<dbReference type="OrthoDB" id="5775138at2759"/>
<keyword evidence="3" id="KW-1185">Reference proteome</keyword>
<protein>
    <recommendedName>
        <fullName evidence="4">C-type lectin domain-containing protein</fullName>
    </recommendedName>
</protein>
<dbReference type="EMBL" id="KN568434">
    <property type="protein sequence ID" value="KHJ84452.1"/>
    <property type="molecule type" value="Genomic_DNA"/>
</dbReference>
<feature type="chain" id="PRO_5002064767" description="C-type lectin domain-containing protein" evidence="1">
    <location>
        <begin position="18"/>
        <end position="186"/>
    </location>
</feature>
<dbReference type="InterPro" id="IPR016187">
    <property type="entry name" value="CTDL_fold"/>
</dbReference>
<evidence type="ECO:0000313" key="2">
    <source>
        <dbReference type="EMBL" id="KHJ84452.1"/>
    </source>
</evidence>
<name>A0A0B1SLP3_OESDE</name>
<dbReference type="SUPFAM" id="SSF56436">
    <property type="entry name" value="C-type lectin-like"/>
    <property type="match status" value="1"/>
</dbReference>
<dbReference type="InterPro" id="IPR016186">
    <property type="entry name" value="C-type_lectin-like/link_sf"/>
</dbReference>
<organism evidence="2 3">
    <name type="scientific">Oesophagostomum dentatum</name>
    <name type="common">Nodular worm</name>
    <dbReference type="NCBI Taxonomy" id="61180"/>
    <lineage>
        <taxon>Eukaryota</taxon>
        <taxon>Metazoa</taxon>
        <taxon>Ecdysozoa</taxon>
        <taxon>Nematoda</taxon>
        <taxon>Chromadorea</taxon>
        <taxon>Rhabditida</taxon>
        <taxon>Rhabditina</taxon>
        <taxon>Rhabditomorpha</taxon>
        <taxon>Strongyloidea</taxon>
        <taxon>Strongylidae</taxon>
        <taxon>Oesophagostomum</taxon>
    </lineage>
</organism>
<evidence type="ECO:0008006" key="4">
    <source>
        <dbReference type="Google" id="ProtNLM"/>
    </source>
</evidence>
<evidence type="ECO:0000256" key="1">
    <source>
        <dbReference type="SAM" id="SignalP"/>
    </source>
</evidence>
<gene>
    <name evidence="2" type="ORF">OESDEN_15834</name>
</gene>
<dbReference type="Gene3D" id="3.10.100.10">
    <property type="entry name" value="Mannose-Binding Protein A, subunit A"/>
    <property type="match status" value="1"/>
</dbReference>